<feature type="compositionally biased region" description="Polar residues" evidence="1">
    <location>
        <begin position="14"/>
        <end position="26"/>
    </location>
</feature>
<comment type="caution">
    <text evidence="2">The sequence shown here is derived from an EMBL/GenBank/DDBJ whole genome shotgun (WGS) entry which is preliminary data.</text>
</comment>
<dbReference type="OrthoDB" id="6401216at2"/>
<evidence type="ECO:0000256" key="1">
    <source>
        <dbReference type="SAM" id="MobiDB-lite"/>
    </source>
</evidence>
<proteinExistence type="predicted"/>
<dbReference type="Proteomes" id="UP000307999">
    <property type="component" value="Unassembled WGS sequence"/>
</dbReference>
<dbReference type="RefSeq" id="WP_136736420.1">
    <property type="nucleotide sequence ID" value="NZ_SWDB01000029.1"/>
</dbReference>
<evidence type="ECO:0000313" key="3">
    <source>
        <dbReference type="Proteomes" id="UP000307999"/>
    </source>
</evidence>
<keyword evidence="3" id="KW-1185">Reference proteome</keyword>
<protein>
    <submittedName>
        <fullName evidence="2">Uncharacterized protein</fullName>
    </submittedName>
</protein>
<dbReference type="AlphaFoldDB" id="A0A4U1B3I7"/>
<name>A0A4U1B3I7_9GAMM</name>
<organism evidence="2 3">
    <name type="scientific">Thalassotalea mangrovi</name>
    <dbReference type="NCBI Taxonomy" id="2572245"/>
    <lineage>
        <taxon>Bacteria</taxon>
        <taxon>Pseudomonadati</taxon>
        <taxon>Pseudomonadota</taxon>
        <taxon>Gammaproteobacteria</taxon>
        <taxon>Alteromonadales</taxon>
        <taxon>Colwelliaceae</taxon>
        <taxon>Thalassotalea</taxon>
    </lineage>
</organism>
<evidence type="ECO:0000313" key="2">
    <source>
        <dbReference type="EMBL" id="TKB44403.1"/>
    </source>
</evidence>
<dbReference type="EMBL" id="SWDB01000029">
    <property type="protein sequence ID" value="TKB44403.1"/>
    <property type="molecule type" value="Genomic_DNA"/>
</dbReference>
<feature type="region of interest" description="Disordered" evidence="1">
    <location>
        <begin position="14"/>
        <end position="41"/>
    </location>
</feature>
<accession>A0A4U1B3I7</accession>
<sequence>MTIFSWFSHNKTMQINESDKTSTGNRLSKDSQKPLNKRGSSMWPVAKVTLVGSVSLPKRSASSDTVTAVNPASKTIDDELVNEKYVVND</sequence>
<reference evidence="2 3" key="1">
    <citation type="submission" date="2019-04" db="EMBL/GenBank/DDBJ databases">
        <title>Thalassotalea guangxiensis sp. nov., isolated from sediment of the coastal wetland.</title>
        <authorList>
            <person name="Zheng S."/>
            <person name="Zhang D."/>
        </authorList>
    </citation>
    <scope>NUCLEOTIDE SEQUENCE [LARGE SCALE GENOMIC DNA]</scope>
    <source>
        <strain evidence="2 3">ZS-4</strain>
    </source>
</reference>
<gene>
    <name evidence="2" type="ORF">E8M12_12175</name>
</gene>